<evidence type="ECO:0000256" key="4">
    <source>
        <dbReference type="ARBA" id="ARBA00022691"/>
    </source>
</evidence>
<dbReference type="PANTHER" id="PTHR32183">
    <property type="match status" value="1"/>
</dbReference>
<dbReference type="Pfam" id="PF05724">
    <property type="entry name" value="TPMT"/>
    <property type="match status" value="1"/>
</dbReference>
<dbReference type="GO" id="GO:0008757">
    <property type="term" value="F:S-adenosylmethionine-dependent methyltransferase activity"/>
    <property type="evidence" value="ECO:0007669"/>
    <property type="project" value="InterPro"/>
</dbReference>
<dbReference type="Proteomes" id="UP000183209">
    <property type="component" value="Unassembled WGS sequence"/>
</dbReference>
<dbReference type="CDD" id="cd02440">
    <property type="entry name" value="AdoMet_MTases"/>
    <property type="match status" value="1"/>
</dbReference>
<keyword evidence="3 5" id="KW-0808">Transferase</keyword>
<evidence type="ECO:0000313" key="6">
    <source>
        <dbReference type="Proteomes" id="UP000183209"/>
    </source>
</evidence>
<evidence type="ECO:0000256" key="2">
    <source>
        <dbReference type="ARBA" id="ARBA00022603"/>
    </source>
</evidence>
<protein>
    <submittedName>
        <fullName evidence="5">Thiopurine S-methyltransferase</fullName>
    </submittedName>
</protein>
<dbReference type="PANTHER" id="PTHR32183:SF6">
    <property type="entry name" value="CYSTEINE SULFINATE DESULFINASE_CYSTEINE DESULFURASE AND RELATED ENZYMES"/>
    <property type="match status" value="1"/>
</dbReference>
<dbReference type="Gene3D" id="3.40.50.150">
    <property type="entry name" value="Vaccinia Virus protein VP39"/>
    <property type="match status" value="1"/>
</dbReference>
<organism evidence="5 6">
    <name type="scientific">Zhouia amylolytica</name>
    <dbReference type="NCBI Taxonomy" id="376730"/>
    <lineage>
        <taxon>Bacteria</taxon>
        <taxon>Pseudomonadati</taxon>
        <taxon>Bacteroidota</taxon>
        <taxon>Flavobacteriia</taxon>
        <taxon>Flavobacteriales</taxon>
        <taxon>Flavobacteriaceae</taxon>
        <taxon>Zhouia</taxon>
    </lineage>
</organism>
<dbReference type="GO" id="GO:0032259">
    <property type="term" value="P:methylation"/>
    <property type="evidence" value="ECO:0007669"/>
    <property type="project" value="UniProtKB-KW"/>
</dbReference>
<dbReference type="RefSeq" id="WP_074977752.1">
    <property type="nucleotide sequence ID" value="NZ_FPAG01000003.1"/>
</dbReference>
<evidence type="ECO:0000313" key="5">
    <source>
        <dbReference type="EMBL" id="SFS68175.1"/>
    </source>
</evidence>
<name>A0A1I6RTX8_9FLAO</name>
<sequence>MELNKEYWENRYLTKETQWDLGEISTPVKNYIDQLTNKNLKILIPGAGNSYEAEYLFQKGFKNVYVIDIASTPLANLSKRIKSFPGEQLIHKDFFDLHLKFDLIIEQTFFCALDPDLRLDYARKTYELLNPNGKIAGLLFNFPLTDQGPPFGGNKTAYEKTFDPYFNIKTLEKCYNSIKPRQGNELFFIFEKKQTL</sequence>
<dbReference type="AlphaFoldDB" id="A0A1I6RTX8"/>
<keyword evidence="2 5" id="KW-0489">Methyltransferase</keyword>
<dbReference type="SUPFAM" id="SSF53335">
    <property type="entry name" value="S-adenosyl-L-methionine-dependent methyltransferases"/>
    <property type="match status" value="1"/>
</dbReference>
<proteinExistence type="predicted"/>
<dbReference type="InterPro" id="IPR029063">
    <property type="entry name" value="SAM-dependent_MTases_sf"/>
</dbReference>
<keyword evidence="1" id="KW-0597">Phosphoprotein</keyword>
<reference evidence="5 6" key="1">
    <citation type="submission" date="2016-10" db="EMBL/GenBank/DDBJ databases">
        <authorList>
            <person name="de Groot N.N."/>
        </authorList>
    </citation>
    <scope>NUCLEOTIDE SEQUENCE [LARGE SCALE GENOMIC DNA]</scope>
    <source>
        <strain evidence="5 6">CGMCC 1.6114</strain>
    </source>
</reference>
<gene>
    <name evidence="5" type="ORF">SAMN04487906_1331</name>
</gene>
<dbReference type="OrthoDB" id="9778208at2"/>
<accession>A0A1I6RTX8</accession>
<dbReference type="InterPro" id="IPR008854">
    <property type="entry name" value="TPMT"/>
</dbReference>
<evidence type="ECO:0000256" key="3">
    <source>
        <dbReference type="ARBA" id="ARBA00022679"/>
    </source>
</evidence>
<dbReference type="PROSITE" id="PS51585">
    <property type="entry name" value="SAM_MT_TPMT"/>
    <property type="match status" value="1"/>
</dbReference>
<keyword evidence="4" id="KW-0949">S-adenosyl-L-methionine</keyword>
<evidence type="ECO:0000256" key="1">
    <source>
        <dbReference type="ARBA" id="ARBA00022553"/>
    </source>
</evidence>
<dbReference type="EMBL" id="FPAG01000003">
    <property type="protein sequence ID" value="SFS68175.1"/>
    <property type="molecule type" value="Genomic_DNA"/>
</dbReference>